<gene>
    <name evidence="2" type="ORF">HYS17_04910</name>
</gene>
<dbReference type="EMBL" id="CP066681">
    <property type="protein sequence ID" value="QQG37106.1"/>
    <property type="molecule type" value="Genomic_DNA"/>
</dbReference>
<feature type="region of interest" description="Disordered" evidence="1">
    <location>
        <begin position="197"/>
        <end position="223"/>
    </location>
</feature>
<evidence type="ECO:0000313" key="2">
    <source>
        <dbReference type="EMBL" id="QQG37106.1"/>
    </source>
</evidence>
<accession>A0A7T5R446</accession>
<proteinExistence type="predicted"/>
<dbReference type="Proteomes" id="UP000595362">
    <property type="component" value="Chromosome"/>
</dbReference>
<dbReference type="AlphaFoldDB" id="A0A7T5R446"/>
<name>A0A7T5R446_9BACT</name>
<sequence length="223" mass="25248">MDFGDSSLPRDHRLERCFHRLQELNQKNKYGDLEGFMRQLSDVACLLIQGCPADMGPVPLACASFLAHLDKDSYEYDNIRHDYGYDMFQIVKALKSFHPLFHAPEYLHEALQDVEVPRAVRLHYSAQSIVGLRQLAEFYKQDPTCTDNADLFAIYEHHVLIGKGCRGASAILDHLFEEEMKTCHALLCGETLPAAQADHPATKDSDNDDRPAHPPVPRPPVLH</sequence>
<organism evidence="2 3">
    <name type="scientific">Micavibrio aeruginosavorus</name>
    <dbReference type="NCBI Taxonomy" id="349221"/>
    <lineage>
        <taxon>Bacteria</taxon>
        <taxon>Pseudomonadati</taxon>
        <taxon>Bdellovibrionota</taxon>
        <taxon>Bdellovibrionia</taxon>
        <taxon>Bdellovibrionales</taxon>
        <taxon>Pseudobdellovibrionaceae</taxon>
        <taxon>Micavibrio</taxon>
    </lineage>
</organism>
<evidence type="ECO:0000256" key="1">
    <source>
        <dbReference type="SAM" id="MobiDB-lite"/>
    </source>
</evidence>
<feature type="compositionally biased region" description="Basic and acidic residues" evidence="1">
    <location>
        <begin position="200"/>
        <end position="212"/>
    </location>
</feature>
<protein>
    <submittedName>
        <fullName evidence="2">Uncharacterized protein</fullName>
    </submittedName>
</protein>
<evidence type="ECO:0000313" key="3">
    <source>
        <dbReference type="Proteomes" id="UP000595362"/>
    </source>
</evidence>
<feature type="compositionally biased region" description="Pro residues" evidence="1">
    <location>
        <begin position="213"/>
        <end position="223"/>
    </location>
</feature>
<reference evidence="2 3" key="1">
    <citation type="submission" date="2020-07" db="EMBL/GenBank/DDBJ databases">
        <title>Huge and variable diversity of episymbiotic CPR bacteria and DPANN archaea in groundwater ecosystems.</title>
        <authorList>
            <person name="He C.Y."/>
            <person name="Keren R."/>
            <person name="Whittaker M."/>
            <person name="Farag I.F."/>
            <person name="Doudna J."/>
            <person name="Cate J.H.D."/>
            <person name="Banfield J.F."/>
        </authorList>
    </citation>
    <scope>NUCLEOTIDE SEQUENCE [LARGE SCALE GENOMIC DNA]</scope>
    <source>
        <strain evidence="2">NC_groundwater_70_Ag_B-0.1um_54_66</strain>
    </source>
</reference>